<sequence>MRGAVMSLTAAAGGFVVFLLSMPVVQGQKDWGVIYTSSSICASKGSTVDISCTYKYPSVKNPAAKVVVDKTMWFRVNSYETVDVRKDPEYSGRVQYICGNNDCTLRITDLRERDSAEYQFRFITNQTRGSYTGSPGVTLSVTGLQVQVIRSIVHQGYSWSELQCQGHCRLPDEMSYIWYKNGQKIHEGTSSYSDYTNPAESYSCALKGLEDFPSHSVCVRVQFCNRVTYLQKSICVLKGLTVDITCMYNSHQTIISKFWFSPEHSRQWQSPSQPEHLSESRVQVVERWRGRSTLRITDLRESDSGQYRFKFTAGSFEWNSTLPGTTLTVTDPDLQVVVRRSSYYTWAECHSSCHIPYHSSYTWFKNGQMIPGQGTSYSGNFYPADSYSCALKGREDFASPSVCVIDQSCNRVTYTNRSICASKGSSVDISCTYNSHKNITSKFWFSPERSRQWQSPSHHEDLSEDFQYADRVEVLETERGRSTLRITDLRESDSAQYRFKFTAGSFEWNSVLPGTTLTVTALQVQVSTKVVHESHTYAELQCYSSCGSAGRLSYVWFKNGAKNKEESSFYKDQFYPGDVISCALKGHETYGSPSVYVLRVPSVSVSPSGEIVEGSSVTLTCSSDGNPAATYTWYKRNGNQYLYPLSKEPQLFFRSIQSSDSGEYYCTAENELGRRTSDYISINVKYAPKTSSVSVRPSGEIVEGSSVTLTCSSDANPAATYTWYKENQTLFQGTEGIHHFTSISSEDRGIYHCKSENQHGQLGSKSVFIDVQCKCISDSLRQTMN</sequence>
<dbReference type="InterPro" id="IPR036179">
    <property type="entry name" value="Ig-like_dom_sf"/>
</dbReference>
<evidence type="ECO:0000256" key="4">
    <source>
        <dbReference type="ARBA" id="ARBA00046458"/>
    </source>
</evidence>
<dbReference type="InterPro" id="IPR056386">
    <property type="entry name" value="Ig_CD22"/>
</dbReference>
<proteinExistence type="predicted"/>
<comment type="function">
    <text evidence="3">Most highly expressed siglec (sialic acid-binding immunoglobulin-like lectin) on B-cells that plays a role in various aspects of B-cell biology including differentiation, antigen presentation, and trafficking to bone marrow. Binds to alpha 2,6-linked sialic acid residues of surface molecules such as CD22 itself, CD45 and IgM in a cis configuration. Can also bind to ligands on other cells as an adhesion molecule in a trans configuration. Acts as an inhibitory coreceptor on the surface of B-cells and inhibits B-cell receptor induced signaling, characterized by inhibition of the calcium mobilization and cellular activation. Mechanistically, the immunoreceptor tyrosine-based inhibitory motif domain is phosphorylated by the Src kinase LYN, which in turn leads to the recruitment of the protein tyrosine phosphatase 1/PTPN6, leading to the negative regulation of BCR signaling. If this negative signaling from is of sufficient strength, apoptosis of the B-cell can be induced.</text>
</comment>
<feature type="signal peptide" evidence="5">
    <location>
        <begin position="1"/>
        <end position="27"/>
    </location>
</feature>
<dbReference type="Pfam" id="PF07686">
    <property type="entry name" value="V-set"/>
    <property type="match status" value="1"/>
</dbReference>
<reference evidence="7" key="2">
    <citation type="submission" date="2025-09" db="UniProtKB">
        <authorList>
            <consortium name="Ensembl"/>
        </authorList>
    </citation>
    <scope>IDENTIFICATION</scope>
</reference>
<evidence type="ECO:0000313" key="7">
    <source>
        <dbReference type="Ensembl" id="ENSDLAP00005073189.1"/>
    </source>
</evidence>
<reference evidence="7" key="1">
    <citation type="submission" date="2025-08" db="UniProtKB">
        <authorList>
            <consortium name="Ensembl"/>
        </authorList>
    </citation>
    <scope>IDENTIFICATION</scope>
</reference>
<evidence type="ECO:0000259" key="6">
    <source>
        <dbReference type="PROSITE" id="PS50835"/>
    </source>
</evidence>
<feature type="domain" description="Ig-like" evidence="6">
    <location>
        <begin position="225"/>
        <end position="330"/>
    </location>
</feature>
<evidence type="ECO:0000256" key="2">
    <source>
        <dbReference type="ARBA" id="ARBA00041781"/>
    </source>
</evidence>
<dbReference type="Pfam" id="PF24518">
    <property type="entry name" value="Ig_CD22"/>
    <property type="match status" value="1"/>
</dbReference>
<dbReference type="InterPro" id="IPR013783">
    <property type="entry name" value="Ig-like_fold"/>
</dbReference>
<protein>
    <recommendedName>
        <fullName evidence="1">B-cell receptor CD22</fullName>
    </recommendedName>
    <alternativeName>
        <fullName evidence="2">Sialic acid-binding Ig-like lectin 2</fullName>
    </alternativeName>
</protein>
<evidence type="ECO:0000256" key="5">
    <source>
        <dbReference type="SAM" id="SignalP"/>
    </source>
</evidence>
<feature type="chain" id="PRO_5035729085" description="B-cell receptor CD22" evidence="5">
    <location>
        <begin position="28"/>
        <end position="785"/>
    </location>
</feature>
<dbReference type="Pfam" id="PF13927">
    <property type="entry name" value="Ig_3"/>
    <property type="match status" value="1"/>
</dbReference>
<dbReference type="GeneTree" id="ENSGT01010000222294"/>
<comment type="subunit">
    <text evidence="4">Predominantly monomer of isoform CD22-beta. Also found as heterodimer of isoform CD22-beta and a shorter isoform. Interacts with PTPN6/SHP-1, LYN, SYK, PIK3R1/PIK3R2 and PLCG1 upon phosphorylation. Interacts with GRB2, INPP5D and SHC1 upon phosphorylation. May form a complex with INPP5D/SHIP, GRB2 and SHC1.</text>
</comment>
<dbReference type="InterPro" id="IPR007110">
    <property type="entry name" value="Ig-like_dom"/>
</dbReference>
<dbReference type="AlphaFoldDB" id="A0A8P4KLR8"/>
<dbReference type="SMART" id="SM00409">
    <property type="entry name" value="IG"/>
    <property type="match status" value="5"/>
</dbReference>
<dbReference type="CDD" id="cd00096">
    <property type="entry name" value="Ig"/>
    <property type="match status" value="2"/>
</dbReference>
<dbReference type="InterPro" id="IPR003599">
    <property type="entry name" value="Ig_sub"/>
</dbReference>
<evidence type="ECO:0000256" key="1">
    <source>
        <dbReference type="ARBA" id="ARBA00040106"/>
    </source>
</evidence>
<dbReference type="Proteomes" id="UP000694389">
    <property type="component" value="Unassembled WGS sequence"/>
</dbReference>
<organism evidence="7 8">
    <name type="scientific">Dicentrarchus labrax</name>
    <name type="common">European seabass</name>
    <name type="synonym">Morone labrax</name>
    <dbReference type="NCBI Taxonomy" id="13489"/>
    <lineage>
        <taxon>Eukaryota</taxon>
        <taxon>Metazoa</taxon>
        <taxon>Chordata</taxon>
        <taxon>Craniata</taxon>
        <taxon>Vertebrata</taxon>
        <taxon>Euteleostomi</taxon>
        <taxon>Actinopterygii</taxon>
        <taxon>Neopterygii</taxon>
        <taxon>Teleostei</taxon>
        <taxon>Neoteleostei</taxon>
        <taxon>Acanthomorphata</taxon>
        <taxon>Eupercaria</taxon>
        <taxon>Moronidae</taxon>
        <taxon>Dicentrarchus</taxon>
    </lineage>
</organism>
<feature type="domain" description="Ig-like" evidence="6">
    <location>
        <begin position="400"/>
        <end position="520"/>
    </location>
</feature>
<dbReference type="SUPFAM" id="SSF48726">
    <property type="entry name" value="Immunoglobulin"/>
    <property type="match status" value="5"/>
</dbReference>
<dbReference type="Ensembl" id="ENSDLAT00005085327.1">
    <property type="protein sequence ID" value="ENSDLAP00005073189.1"/>
    <property type="gene ID" value="ENSDLAG00005033533.1"/>
</dbReference>
<dbReference type="InterPro" id="IPR003598">
    <property type="entry name" value="Ig_sub2"/>
</dbReference>
<dbReference type="SMART" id="SM00408">
    <property type="entry name" value="IGc2"/>
    <property type="match status" value="2"/>
</dbReference>
<feature type="domain" description="Ig-like" evidence="6">
    <location>
        <begin position="688"/>
        <end position="768"/>
    </location>
</feature>
<keyword evidence="8" id="KW-1185">Reference proteome</keyword>
<dbReference type="InterPro" id="IPR013106">
    <property type="entry name" value="Ig_V-set"/>
</dbReference>
<keyword evidence="5" id="KW-0732">Signal</keyword>
<dbReference type="Pfam" id="PF13895">
    <property type="entry name" value="Ig_2"/>
    <property type="match status" value="1"/>
</dbReference>
<dbReference type="PROSITE" id="PS50835">
    <property type="entry name" value="IG_LIKE"/>
    <property type="match status" value="5"/>
</dbReference>
<evidence type="ECO:0000256" key="3">
    <source>
        <dbReference type="ARBA" id="ARBA00045430"/>
    </source>
</evidence>
<dbReference type="Gene3D" id="2.60.40.10">
    <property type="entry name" value="Immunoglobulins"/>
    <property type="match status" value="5"/>
</dbReference>
<accession>A0A8P4KLR8</accession>
<feature type="domain" description="Ig-like" evidence="6">
    <location>
        <begin position="135"/>
        <end position="220"/>
    </location>
</feature>
<feature type="domain" description="Ig-like" evidence="6">
    <location>
        <begin position="601"/>
        <end position="681"/>
    </location>
</feature>
<dbReference type="PANTHER" id="PTHR46013">
    <property type="entry name" value="VASCULAR CELL ADHESION MOLECULE 1"/>
    <property type="match status" value="1"/>
</dbReference>
<name>A0A8P4KLR8_DICLA</name>
<evidence type="ECO:0000313" key="8">
    <source>
        <dbReference type="Proteomes" id="UP000694389"/>
    </source>
</evidence>
<dbReference type="PANTHER" id="PTHR46013:SF4">
    <property type="entry name" value="B-CELL RECEPTOR CD22-RELATED"/>
    <property type="match status" value="1"/>
</dbReference>